<dbReference type="Gramene" id="scaffold_501281.1">
    <property type="protein sequence ID" value="scaffold_501281.1"/>
    <property type="gene ID" value="scaffold_501281.1"/>
</dbReference>
<gene>
    <name evidence="1" type="ORF">ARALYDRAFT_905577</name>
</gene>
<sequence length="49" mass="5604">MNHFARQKKLVTHGTKKVTLSGLLNSRDGEAAIRHIIITTNYKETHIIF</sequence>
<dbReference type="HOGENOM" id="CLU_3144745_0_0_1"/>
<dbReference type="Proteomes" id="UP000008694">
    <property type="component" value="Unassembled WGS sequence"/>
</dbReference>
<proteinExistence type="predicted"/>
<keyword evidence="2" id="KW-1185">Reference proteome</keyword>
<organism evidence="2">
    <name type="scientific">Arabidopsis lyrata subsp. lyrata</name>
    <name type="common">Lyre-leaved rock-cress</name>
    <dbReference type="NCBI Taxonomy" id="81972"/>
    <lineage>
        <taxon>Eukaryota</taxon>
        <taxon>Viridiplantae</taxon>
        <taxon>Streptophyta</taxon>
        <taxon>Embryophyta</taxon>
        <taxon>Tracheophyta</taxon>
        <taxon>Spermatophyta</taxon>
        <taxon>Magnoliopsida</taxon>
        <taxon>eudicotyledons</taxon>
        <taxon>Gunneridae</taxon>
        <taxon>Pentapetalae</taxon>
        <taxon>rosids</taxon>
        <taxon>malvids</taxon>
        <taxon>Brassicales</taxon>
        <taxon>Brassicaceae</taxon>
        <taxon>Camelineae</taxon>
        <taxon>Arabidopsis</taxon>
    </lineage>
</organism>
<evidence type="ECO:0000313" key="1">
    <source>
        <dbReference type="EMBL" id="EFH53609.1"/>
    </source>
</evidence>
<name>D7LMK3_ARALL</name>
<dbReference type="AlphaFoldDB" id="D7LMK3"/>
<dbReference type="EMBL" id="GL348717">
    <property type="protein sequence ID" value="EFH53609.1"/>
    <property type="molecule type" value="Genomic_DNA"/>
</dbReference>
<accession>D7LMK3</accession>
<protein>
    <submittedName>
        <fullName evidence="1">Predicted protein</fullName>
    </submittedName>
</protein>
<reference evidence="2" key="1">
    <citation type="journal article" date="2011" name="Nat. Genet.">
        <title>The Arabidopsis lyrata genome sequence and the basis of rapid genome size change.</title>
        <authorList>
            <person name="Hu T.T."/>
            <person name="Pattyn P."/>
            <person name="Bakker E.G."/>
            <person name="Cao J."/>
            <person name="Cheng J.-F."/>
            <person name="Clark R.M."/>
            <person name="Fahlgren N."/>
            <person name="Fawcett J.A."/>
            <person name="Grimwood J."/>
            <person name="Gundlach H."/>
            <person name="Haberer G."/>
            <person name="Hollister J.D."/>
            <person name="Ossowski S."/>
            <person name="Ottilar R.P."/>
            <person name="Salamov A.A."/>
            <person name="Schneeberger K."/>
            <person name="Spannagl M."/>
            <person name="Wang X."/>
            <person name="Yang L."/>
            <person name="Nasrallah M.E."/>
            <person name="Bergelson J."/>
            <person name="Carrington J.C."/>
            <person name="Gaut B.S."/>
            <person name="Schmutz J."/>
            <person name="Mayer K.F.X."/>
            <person name="Van de Peer Y."/>
            <person name="Grigoriev I.V."/>
            <person name="Nordborg M."/>
            <person name="Weigel D."/>
            <person name="Guo Y.-L."/>
        </authorList>
    </citation>
    <scope>NUCLEOTIDE SEQUENCE [LARGE SCALE GENOMIC DNA]</scope>
    <source>
        <strain evidence="2">cv. MN47</strain>
    </source>
</reference>
<evidence type="ECO:0000313" key="2">
    <source>
        <dbReference type="Proteomes" id="UP000008694"/>
    </source>
</evidence>